<organism evidence="1 2">
    <name type="scientific">Sorghum bicolor</name>
    <name type="common">Sorghum</name>
    <name type="synonym">Sorghum vulgare</name>
    <dbReference type="NCBI Taxonomy" id="4558"/>
    <lineage>
        <taxon>Eukaryota</taxon>
        <taxon>Viridiplantae</taxon>
        <taxon>Streptophyta</taxon>
        <taxon>Embryophyta</taxon>
        <taxon>Tracheophyta</taxon>
        <taxon>Spermatophyta</taxon>
        <taxon>Magnoliopsida</taxon>
        <taxon>Liliopsida</taxon>
        <taxon>Poales</taxon>
        <taxon>Poaceae</taxon>
        <taxon>PACMAD clade</taxon>
        <taxon>Panicoideae</taxon>
        <taxon>Andropogonodae</taxon>
        <taxon>Andropogoneae</taxon>
        <taxon>Sorghinae</taxon>
        <taxon>Sorghum</taxon>
    </lineage>
</organism>
<dbReference type="InParanoid" id="A0A1B6Q1E0"/>
<protein>
    <submittedName>
        <fullName evidence="1">Uncharacterized protein</fullName>
    </submittedName>
</protein>
<reference evidence="2" key="2">
    <citation type="journal article" date="2018" name="Plant J.">
        <title>The Sorghum bicolor reference genome: improved assembly, gene annotations, a transcriptome atlas, and signatures of genome organization.</title>
        <authorList>
            <person name="McCormick R.F."/>
            <person name="Truong S.K."/>
            <person name="Sreedasyam A."/>
            <person name="Jenkins J."/>
            <person name="Shu S."/>
            <person name="Sims D."/>
            <person name="Kennedy M."/>
            <person name="Amirebrahimi M."/>
            <person name="Weers B.D."/>
            <person name="McKinley B."/>
            <person name="Mattison A."/>
            <person name="Morishige D.T."/>
            <person name="Grimwood J."/>
            <person name="Schmutz J."/>
            <person name="Mullet J.E."/>
        </authorList>
    </citation>
    <scope>NUCLEOTIDE SEQUENCE [LARGE SCALE GENOMIC DNA]</scope>
    <source>
        <strain evidence="2">cv. BTx623</strain>
    </source>
</reference>
<dbReference type="Proteomes" id="UP000000768">
    <property type="component" value="Chromosome 3"/>
</dbReference>
<gene>
    <name evidence="1" type="ORF">SORBI_3003G049900</name>
</gene>
<dbReference type="EMBL" id="CM000762">
    <property type="protein sequence ID" value="KXG31744.1"/>
    <property type="molecule type" value="Genomic_DNA"/>
</dbReference>
<accession>A0A1B6Q1E0</accession>
<keyword evidence="2" id="KW-1185">Reference proteome</keyword>
<proteinExistence type="predicted"/>
<evidence type="ECO:0000313" key="2">
    <source>
        <dbReference type="Proteomes" id="UP000000768"/>
    </source>
</evidence>
<dbReference type="AlphaFoldDB" id="A0A1B6Q1E0"/>
<sequence length="35" mass="4029">MRDGMRSCSTTSPWQCLQIHGLMDGCWLFVNILDI</sequence>
<name>A0A1B6Q1E0_SORBI</name>
<dbReference type="Gramene" id="KXG31744">
    <property type="protein sequence ID" value="KXG31744"/>
    <property type="gene ID" value="SORBI_3003G049900"/>
</dbReference>
<evidence type="ECO:0000313" key="1">
    <source>
        <dbReference type="EMBL" id="KXG31744.1"/>
    </source>
</evidence>
<reference evidence="1 2" key="1">
    <citation type="journal article" date="2009" name="Nature">
        <title>The Sorghum bicolor genome and the diversification of grasses.</title>
        <authorList>
            <person name="Paterson A.H."/>
            <person name="Bowers J.E."/>
            <person name="Bruggmann R."/>
            <person name="Dubchak I."/>
            <person name="Grimwood J."/>
            <person name="Gundlach H."/>
            <person name="Haberer G."/>
            <person name="Hellsten U."/>
            <person name="Mitros T."/>
            <person name="Poliakov A."/>
            <person name="Schmutz J."/>
            <person name="Spannagl M."/>
            <person name="Tang H."/>
            <person name="Wang X."/>
            <person name="Wicker T."/>
            <person name="Bharti A.K."/>
            <person name="Chapman J."/>
            <person name="Feltus F.A."/>
            <person name="Gowik U."/>
            <person name="Grigoriev I.V."/>
            <person name="Lyons E."/>
            <person name="Maher C.A."/>
            <person name="Martis M."/>
            <person name="Narechania A."/>
            <person name="Otillar R.P."/>
            <person name="Penning B.W."/>
            <person name="Salamov A.A."/>
            <person name="Wang Y."/>
            <person name="Zhang L."/>
            <person name="Carpita N.C."/>
            <person name="Freeling M."/>
            <person name="Gingle A.R."/>
            <person name="Hash C.T."/>
            <person name="Keller B."/>
            <person name="Klein P."/>
            <person name="Kresovich S."/>
            <person name="McCann M.C."/>
            <person name="Ming R."/>
            <person name="Peterson D.G."/>
            <person name="Mehboob-ur-Rahman"/>
            <person name="Ware D."/>
            <person name="Westhoff P."/>
            <person name="Mayer K.F."/>
            <person name="Messing J."/>
            <person name="Rokhsar D.S."/>
        </authorList>
    </citation>
    <scope>NUCLEOTIDE SEQUENCE [LARGE SCALE GENOMIC DNA]</scope>
    <source>
        <strain evidence="2">cv. BTx623</strain>
    </source>
</reference>